<evidence type="ECO:0000313" key="2">
    <source>
        <dbReference type="Proteomes" id="UP001597187"/>
    </source>
</evidence>
<name>A0ABD6AW24_9EURY</name>
<dbReference type="RefSeq" id="WP_250873435.1">
    <property type="nucleotide sequence ID" value="NZ_JALXFV010000003.1"/>
</dbReference>
<dbReference type="EMBL" id="JBHUDC010000003">
    <property type="protein sequence ID" value="MFD1513483.1"/>
    <property type="molecule type" value="Genomic_DNA"/>
</dbReference>
<protein>
    <submittedName>
        <fullName evidence="1">Uncharacterized protein</fullName>
    </submittedName>
</protein>
<dbReference type="AlphaFoldDB" id="A0ABD6AW24"/>
<organism evidence="1 2">
    <name type="scientific">Halomarina rubra</name>
    <dbReference type="NCBI Taxonomy" id="2071873"/>
    <lineage>
        <taxon>Archaea</taxon>
        <taxon>Methanobacteriati</taxon>
        <taxon>Methanobacteriota</taxon>
        <taxon>Stenosarchaea group</taxon>
        <taxon>Halobacteria</taxon>
        <taxon>Halobacteriales</taxon>
        <taxon>Natronomonadaceae</taxon>
        <taxon>Halomarina</taxon>
    </lineage>
</organism>
<accession>A0ABD6AW24</accession>
<keyword evidence="2" id="KW-1185">Reference proteome</keyword>
<reference evidence="1 2" key="1">
    <citation type="journal article" date="2019" name="Int. J. Syst. Evol. Microbiol.">
        <title>The Global Catalogue of Microorganisms (GCM) 10K type strain sequencing project: providing services to taxonomists for standard genome sequencing and annotation.</title>
        <authorList>
            <consortium name="The Broad Institute Genomics Platform"/>
            <consortium name="The Broad Institute Genome Sequencing Center for Infectious Disease"/>
            <person name="Wu L."/>
            <person name="Ma J."/>
        </authorList>
    </citation>
    <scope>NUCLEOTIDE SEQUENCE [LARGE SCALE GENOMIC DNA]</scope>
    <source>
        <strain evidence="1 2">CGMCC 1.12563</strain>
    </source>
</reference>
<sequence>MGLYDHVRLEDGLDIDLPEFDGDPTTVNWQTKTFRPPRMDVYKITEVARVNRFGTRSATHD</sequence>
<proteinExistence type="predicted"/>
<comment type="caution">
    <text evidence="1">The sequence shown here is derived from an EMBL/GenBank/DDBJ whole genome shotgun (WGS) entry which is preliminary data.</text>
</comment>
<evidence type="ECO:0000313" key="1">
    <source>
        <dbReference type="EMBL" id="MFD1513483.1"/>
    </source>
</evidence>
<dbReference type="Proteomes" id="UP001597187">
    <property type="component" value="Unassembled WGS sequence"/>
</dbReference>
<gene>
    <name evidence="1" type="ORF">ACFSBT_09360</name>
</gene>